<dbReference type="EMBL" id="LSRX01000735">
    <property type="protein sequence ID" value="OLP89947.1"/>
    <property type="molecule type" value="Genomic_DNA"/>
</dbReference>
<feature type="region of interest" description="Disordered" evidence="1">
    <location>
        <begin position="1"/>
        <end position="35"/>
    </location>
</feature>
<dbReference type="AlphaFoldDB" id="A0A1Q9D478"/>
<reference evidence="2 3" key="1">
    <citation type="submission" date="2016-02" db="EMBL/GenBank/DDBJ databases">
        <title>Genome analysis of coral dinoflagellate symbionts highlights evolutionary adaptations to a symbiotic lifestyle.</title>
        <authorList>
            <person name="Aranda M."/>
            <person name="Li Y."/>
            <person name="Liew Y.J."/>
            <person name="Baumgarten S."/>
            <person name="Simakov O."/>
            <person name="Wilson M."/>
            <person name="Piel J."/>
            <person name="Ashoor H."/>
            <person name="Bougouffa S."/>
            <person name="Bajic V.B."/>
            <person name="Ryu T."/>
            <person name="Ravasi T."/>
            <person name="Bayer T."/>
            <person name="Micklem G."/>
            <person name="Kim H."/>
            <person name="Bhak J."/>
            <person name="Lajeunesse T.C."/>
            <person name="Voolstra C.R."/>
        </authorList>
    </citation>
    <scope>NUCLEOTIDE SEQUENCE [LARGE SCALE GENOMIC DNA]</scope>
    <source>
        <strain evidence="2 3">CCMP2467</strain>
    </source>
</reference>
<dbReference type="Proteomes" id="UP000186817">
    <property type="component" value="Unassembled WGS sequence"/>
</dbReference>
<accession>A0A1Q9D478</accession>
<comment type="caution">
    <text evidence="2">The sequence shown here is derived from an EMBL/GenBank/DDBJ whole genome shotgun (WGS) entry which is preliminary data.</text>
</comment>
<evidence type="ECO:0000313" key="2">
    <source>
        <dbReference type="EMBL" id="OLP89947.1"/>
    </source>
</evidence>
<protein>
    <submittedName>
        <fullName evidence="2">Uncharacterized protein</fullName>
    </submittedName>
</protein>
<evidence type="ECO:0000256" key="1">
    <source>
        <dbReference type="SAM" id="MobiDB-lite"/>
    </source>
</evidence>
<evidence type="ECO:0000313" key="3">
    <source>
        <dbReference type="Proteomes" id="UP000186817"/>
    </source>
</evidence>
<sequence>MPDSSKGRFSESWQNYERPGDISGQPQCGEIKNSNGYSTNAIEAKWSLLKRWAHRKLGGKLPSHSDRVKWH</sequence>
<organism evidence="2 3">
    <name type="scientific">Symbiodinium microadriaticum</name>
    <name type="common">Dinoflagellate</name>
    <name type="synonym">Zooxanthella microadriatica</name>
    <dbReference type="NCBI Taxonomy" id="2951"/>
    <lineage>
        <taxon>Eukaryota</taxon>
        <taxon>Sar</taxon>
        <taxon>Alveolata</taxon>
        <taxon>Dinophyceae</taxon>
        <taxon>Suessiales</taxon>
        <taxon>Symbiodiniaceae</taxon>
        <taxon>Symbiodinium</taxon>
    </lineage>
</organism>
<keyword evidence="3" id="KW-1185">Reference proteome</keyword>
<gene>
    <name evidence="2" type="ORF">AK812_SmicGene28538</name>
</gene>
<proteinExistence type="predicted"/>
<name>A0A1Q9D478_SYMMI</name>